<dbReference type="EMBL" id="CAEZSN010000067">
    <property type="protein sequence ID" value="CAB4544180.1"/>
    <property type="molecule type" value="Genomic_DNA"/>
</dbReference>
<dbReference type="GO" id="GO:0015031">
    <property type="term" value="P:protein transport"/>
    <property type="evidence" value="ECO:0007669"/>
    <property type="project" value="UniProtKB-KW"/>
</dbReference>
<evidence type="ECO:0000259" key="11">
    <source>
        <dbReference type="Pfam" id="PF02096"/>
    </source>
</evidence>
<feature type="transmembrane region" description="Helical" evidence="10">
    <location>
        <begin position="170"/>
        <end position="188"/>
    </location>
</feature>
<dbReference type="InterPro" id="IPR028055">
    <property type="entry name" value="YidC/Oxa/ALB_C"/>
</dbReference>
<feature type="region of interest" description="Disordered" evidence="9">
    <location>
        <begin position="270"/>
        <end position="304"/>
    </location>
</feature>
<keyword evidence="7 10" id="KW-0472">Membrane</keyword>
<dbReference type="GO" id="GO:0032977">
    <property type="term" value="F:membrane insertase activity"/>
    <property type="evidence" value="ECO:0007669"/>
    <property type="project" value="InterPro"/>
</dbReference>
<feature type="transmembrane region" description="Helical" evidence="10">
    <location>
        <begin position="213"/>
        <end position="238"/>
    </location>
</feature>
<gene>
    <name evidence="12" type="ORF">UFOPK1433_00681</name>
    <name evidence="13" type="ORF">UFOPK1843_00607</name>
</gene>
<evidence type="ECO:0000256" key="1">
    <source>
        <dbReference type="ARBA" id="ARBA00004651"/>
    </source>
</evidence>
<feature type="domain" description="Membrane insertase YidC/Oxa/ALB C-terminal" evidence="11">
    <location>
        <begin position="36"/>
        <end position="252"/>
    </location>
</feature>
<reference evidence="12" key="1">
    <citation type="submission" date="2020-05" db="EMBL/GenBank/DDBJ databases">
        <authorList>
            <person name="Chiriac C."/>
            <person name="Salcher M."/>
            <person name="Ghai R."/>
            <person name="Kavagutti S V."/>
        </authorList>
    </citation>
    <scope>NUCLEOTIDE SEQUENCE</scope>
</reference>
<name>A0A6J6BYK3_9ZZZZ</name>
<dbReference type="NCBIfam" id="NF002350">
    <property type="entry name" value="PRK01315.1"/>
    <property type="match status" value="1"/>
</dbReference>
<evidence type="ECO:0000313" key="12">
    <source>
        <dbReference type="EMBL" id="CAB4544180.1"/>
    </source>
</evidence>
<dbReference type="AlphaFoldDB" id="A0A6J6BYK3"/>
<evidence type="ECO:0000256" key="3">
    <source>
        <dbReference type="ARBA" id="ARBA00022475"/>
    </source>
</evidence>
<comment type="subcellular location">
    <subcellularLocation>
        <location evidence="1">Cell membrane</location>
        <topology evidence="1">Multi-pass membrane protein</topology>
    </subcellularLocation>
</comment>
<keyword evidence="5" id="KW-0653">Protein transport</keyword>
<evidence type="ECO:0000256" key="2">
    <source>
        <dbReference type="ARBA" id="ARBA00022448"/>
    </source>
</evidence>
<accession>A0A6J6BYK3</accession>
<dbReference type="GO" id="GO:0051205">
    <property type="term" value="P:protein insertion into membrane"/>
    <property type="evidence" value="ECO:0007669"/>
    <property type="project" value="TreeGrafter"/>
</dbReference>
<evidence type="ECO:0000256" key="10">
    <source>
        <dbReference type="SAM" id="Phobius"/>
    </source>
</evidence>
<dbReference type="PANTHER" id="PTHR12428:SF65">
    <property type="entry name" value="CYTOCHROME C OXIDASE ASSEMBLY PROTEIN COX18, MITOCHONDRIAL"/>
    <property type="match status" value="1"/>
</dbReference>
<evidence type="ECO:0000256" key="7">
    <source>
        <dbReference type="ARBA" id="ARBA00023136"/>
    </source>
</evidence>
<keyword evidence="4 10" id="KW-0812">Transmembrane</keyword>
<evidence type="ECO:0000256" key="8">
    <source>
        <dbReference type="ARBA" id="ARBA00023186"/>
    </source>
</evidence>
<dbReference type="InterPro" id="IPR047196">
    <property type="entry name" value="YidC_ALB_C"/>
</dbReference>
<dbReference type="EMBL" id="CAEZUR010000039">
    <property type="protein sequence ID" value="CAB4607575.1"/>
    <property type="molecule type" value="Genomic_DNA"/>
</dbReference>
<organism evidence="12">
    <name type="scientific">freshwater metagenome</name>
    <dbReference type="NCBI Taxonomy" id="449393"/>
    <lineage>
        <taxon>unclassified sequences</taxon>
        <taxon>metagenomes</taxon>
        <taxon>ecological metagenomes</taxon>
    </lineage>
</organism>
<dbReference type="InterPro" id="IPR001708">
    <property type="entry name" value="YidC/ALB3/OXA1/COX18"/>
</dbReference>
<dbReference type="Pfam" id="PF02096">
    <property type="entry name" value="60KD_IMP"/>
    <property type="match status" value="1"/>
</dbReference>
<proteinExistence type="predicted"/>
<dbReference type="GO" id="GO:0005886">
    <property type="term" value="C:plasma membrane"/>
    <property type="evidence" value="ECO:0007669"/>
    <property type="project" value="UniProtKB-SubCell"/>
</dbReference>
<evidence type="ECO:0000256" key="4">
    <source>
        <dbReference type="ARBA" id="ARBA00022692"/>
    </source>
</evidence>
<dbReference type="CDD" id="cd20070">
    <property type="entry name" value="5TM_YidC_Alb3"/>
    <property type="match status" value="1"/>
</dbReference>
<protein>
    <submittedName>
        <fullName evidence="12">Unannotated protein</fullName>
    </submittedName>
</protein>
<feature type="transmembrane region" description="Helical" evidence="10">
    <location>
        <begin position="36"/>
        <end position="56"/>
    </location>
</feature>
<sequence length="304" mass="34326">MPDFLWPIKWVVEALLAIFHSSLTFLGFVGSDGLTWVLSIVCMVLVVRAALIPLFVRQIKSQRNMVLAQPELAALQKRYKGKTDQESRQKMAQEQMAIYKRTGSNPMSSCLPLLVQMPIFTSLFFVLTNAQGGHAGVGLMDVTLAESFQKATFFGASLKDTFIGTESNEVKIMAAVMIVVMTATQFITQKQIIAKNQNPANVQNTQYMQTQKIMLWIFPVIFAISGISFPLGVMFYWLTSNFWTMGQQFVVIRRMPTEGSKAWHDRQARLEKRGKLPAATPEAIEEETPRQRNQPVGKRGKKRK</sequence>
<dbReference type="NCBIfam" id="TIGR03592">
    <property type="entry name" value="yidC_oxa1_cterm"/>
    <property type="match status" value="1"/>
</dbReference>
<dbReference type="PANTHER" id="PTHR12428">
    <property type="entry name" value="OXA1"/>
    <property type="match status" value="1"/>
</dbReference>
<keyword evidence="3" id="KW-1003">Cell membrane</keyword>
<feature type="transmembrane region" description="Helical" evidence="10">
    <location>
        <begin position="110"/>
        <end position="130"/>
    </location>
</feature>
<keyword evidence="6 10" id="KW-1133">Transmembrane helix</keyword>
<evidence type="ECO:0000256" key="6">
    <source>
        <dbReference type="ARBA" id="ARBA00022989"/>
    </source>
</evidence>
<feature type="transmembrane region" description="Helical" evidence="10">
    <location>
        <begin position="12"/>
        <end position="30"/>
    </location>
</feature>
<evidence type="ECO:0000256" key="9">
    <source>
        <dbReference type="SAM" id="MobiDB-lite"/>
    </source>
</evidence>
<keyword evidence="8" id="KW-0143">Chaperone</keyword>
<keyword evidence="2" id="KW-0813">Transport</keyword>
<evidence type="ECO:0000313" key="13">
    <source>
        <dbReference type="EMBL" id="CAB4607575.1"/>
    </source>
</evidence>
<evidence type="ECO:0000256" key="5">
    <source>
        <dbReference type="ARBA" id="ARBA00022927"/>
    </source>
</evidence>